<reference evidence="7" key="1">
    <citation type="submission" date="2016-10" db="EMBL/GenBank/DDBJ databases">
        <title>Sequence of Gallionella enrichment culture.</title>
        <authorList>
            <person name="Poehlein A."/>
            <person name="Muehling M."/>
            <person name="Daniel R."/>
        </authorList>
    </citation>
    <scope>NUCLEOTIDE SEQUENCE</scope>
</reference>
<sequence length="205" mass="23207">MRGDRSELKPVLRPFPRSGVLPATPMPTTRNPFLSLIVACAENRVIGRESSLPWSIPEDQAWFHDHTAGRPVILGRISYEVWPRAHLDGREPIVVTSRPWDELRPFPLPAGVQPPPLARNVDEALRIAANLPGEVFVCGGEKIFEETLPLASRLYLTLVHADVAGDVKFPEWRRFSWSEAYRRESADGAFRYTFSILEKRPEARS</sequence>
<dbReference type="GO" id="GO:0006730">
    <property type="term" value="P:one-carbon metabolic process"/>
    <property type="evidence" value="ECO:0007669"/>
    <property type="project" value="UniProtKB-KW"/>
</dbReference>
<dbReference type="InterPro" id="IPR001796">
    <property type="entry name" value="DHFR_dom"/>
</dbReference>
<dbReference type="GO" id="GO:0050661">
    <property type="term" value="F:NADP binding"/>
    <property type="evidence" value="ECO:0007669"/>
    <property type="project" value="InterPro"/>
</dbReference>
<dbReference type="GO" id="GO:0046452">
    <property type="term" value="P:dihydrofolate metabolic process"/>
    <property type="evidence" value="ECO:0007669"/>
    <property type="project" value="TreeGrafter"/>
</dbReference>
<gene>
    <name evidence="7" type="primary">folA_1</name>
    <name evidence="7" type="ORF">GALL_11480</name>
</gene>
<dbReference type="GO" id="GO:0046655">
    <property type="term" value="P:folic acid metabolic process"/>
    <property type="evidence" value="ECO:0007669"/>
    <property type="project" value="TreeGrafter"/>
</dbReference>
<evidence type="ECO:0000256" key="2">
    <source>
        <dbReference type="ARBA" id="ARBA00012856"/>
    </source>
</evidence>
<dbReference type="PROSITE" id="PS51330">
    <property type="entry name" value="DHFR_2"/>
    <property type="match status" value="1"/>
</dbReference>
<dbReference type="InterPro" id="IPR012259">
    <property type="entry name" value="DHFR"/>
</dbReference>
<evidence type="ECO:0000256" key="1">
    <source>
        <dbReference type="ARBA" id="ARBA00004903"/>
    </source>
</evidence>
<dbReference type="AlphaFoldDB" id="A0A1J5TRD3"/>
<comment type="pathway">
    <text evidence="1">Cofactor biosynthesis; tetrahydrofolate biosynthesis; 5,6,7,8-tetrahydrofolate from 7,8-dihydrofolate: step 1/1.</text>
</comment>
<comment type="caution">
    <text evidence="7">The sequence shown here is derived from an EMBL/GenBank/DDBJ whole genome shotgun (WGS) entry which is preliminary data.</text>
</comment>
<keyword evidence="5 7" id="KW-0560">Oxidoreductase</keyword>
<accession>A0A1J5TRD3</accession>
<organism evidence="7">
    <name type="scientific">mine drainage metagenome</name>
    <dbReference type="NCBI Taxonomy" id="410659"/>
    <lineage>
        <taxon>unclassified sequences</taxon>
        <taxon>metagenomes</taxon>
        <taxon>ecological metagenomes</taxon>
    </lineage>
</organism>
<dbReference type="GO" id="GO:0046654">
    <property type="term" value="P:tetrahydrofolate biosynthetic process"/>
    <property type="evidence" value="ECO:0007669"/>
    <property type="project" value="InterPro"/>
</dbReference>
<dbReference type="GO" id="GO:0004146">
    <property type="term" value="F:dihydrofolate reductase activity"/>
    <property type="evidence" value="ECO:0007669"/>
    <property type="project" value="UniProtKB-EC"/>
</dbReference>
<evidence type="ECO:0000259" key="6">
    <source>
        <dbReference type="PROSITE" id="PS51330"/>
    </source>
</evidence>
<dbReference type="SUPFAM" id="SSF53597">
    <property type="entry name" value="Dihydrofolate reductase-like"/>
    <property type="match status" value="1"/>
</dbReference>
<dbReference type="CDD" id="cd00209">
    <property type="entry name" value="DHFR"/>
    <property type="match status" value="1"/>
</dbReference>
<feature type="domain" description="DHFR" evidence="6">
    <location>
        <begin position="33"/>
        <end position="199"/>
    </location>
</feature>
<keyword evidence="3" id="KW-0554">One-carbon metabolism</keyword>
<name>A0A1J5TRD3_9ZZZZ</name>
<protein>
    <recommendedName>
        <fullName evidence="2">dihydrofolate reductase</fullName>
        <ecNumber evidence="2">1.5.1.3</ecNumber>
    </recommendedName>
</protein>
<dbReference type="PANTHER" id="PTHR48069:SF3">
    <property type="entry name" value="DIHYDROFOLATE REDUCTASE"/>
    <property type="match status" value="1"/>
</dbReference>
<evidence type="ECO:0000256" key="3">
    <source>
        <dbReference type="ARBA" id="ARBA00022563"/>
    </source>
</evidence>
<keyword evidence="4" id="KW-0521">NADP</keyword>
<evidence type="ECO:0000256" key="4">
    <source>
        <dbReference type="ARBA" id="ARBA00022857"/>
    </source>
</evidence>
<proteinExistence type="predicted"/>
<dbReference type="EC" id="1.5.1.3" evidence="2"/>
<dbReference type="Gene3D" id="3.40.430.10">
    <property type="entry name" value="Dihydrofolate Reductase, subunit A"/>
    <property type="match status" value="1"/>
</dbReference>
<dbReference type="PANTHER" id="PTHR48069">
    <property type="entry name" value="DIHYDROFOLATE REDUCTASE"/>
    <property type="match status" value="1"/>
</dbReference>
<dbReference type="PROSITE" id="PS00075">
    <property type="entry name" value="DHFR_1"/>
    <property type="match status" value="1"/>
</dbReference>
<evidence type="ECO:0000313" key="7">
    <source>
        <dbReference type="EMBL" id="OIR18808.1"/>
    </source>
</evidence>
<evidence type="ECO:0000256" key="5">
    <source>
        <dbReference type="ARBA" id="ARBA00023002"/>
    </source>
</evidence>
<dbReference type="EMBL" id="MLJW01000002">
    <property type="protein sequence ID" value="OIR18808.1"/>
    <property type="molecule type" value="Genomic_DNA"/>
</dbReference>
<dbReference type="Pfam" id="PF00186">
    <property type="entry name" value="DHFR_1"/>
    <property type="match status" value="1"/>
</dbReference>
<dbReference type="InterPro" id="IPR024072">
    <property type="entry name" value="DHFR-like_dom_sf"/>
</dbReference>
<dbReference type="GO" id="GO:0005829">
    <property type="term" value="C:cytosol"/>
    <property type="evidence" value="ECO:0007669"/>
    <property type="project" value="TreeGrafter"/>
</dbReference>
<dbReference type="InterPro" id="IPR017925">
    <property type="entry name" value="DHFR_CS"/>
</dbReference>
<dbReference type="PRINTS" id="PR00070">
    <property type="entry name" value="DHFR"/>
</dbReference>